<gene>
    <name evidence="3" type="ORF">E2562_005650</name>
</gene>
<comment type="similarity">
    <text evidence="1">Belongs to the HAK/KUP transporter (TC 2.A.72.3) family.</text>
</comment>
<reference evidence="3 4" key="1">
    <citation type="submission" date="2019-11" db="EMBL/GenBank/DDBJ databases">
        <title>Whole genome sequence of Oryza granulata.</title>
        <authorList>
            <person name="Li W."/>
        </authorList>
    </citation>
    <scope>NUCLEOTIDE SEQUENCE [LARGE SCALE GENOMIC DNA]</scope>
    <source>
        <strain evidence="4">cv. Menghai</strain>
        <tissue evidence="3">Leaf</tissue>
    </source>
</reference>
<dbReference type="GO" id="GO:0015079">
    <property type="term" value="F:potassium ion transmembrane transporter activity"/>
    <property type="evidence" value="ECO:0007669"/>
    <property type="project" value="InterPro"/>
</dbReference>
<dbReference type="Proteomes" id="UP000479710">
    <property type="component" value="Unassembled WGS sequence"/>
</dbReference>
<evidence type="ECO:0000313" key="3">
    <source>
        <dbReference type="EMBL" id="KAF0887943.1"/>
    </source>
</evidence>
<evidence type="ECO:0000256" key="1">
    <source>
        <dbReference type="ARBA" id="ARBA00008440"/>
    </source>
</evidence>
<dbReference type="GO" id="GO:0016020">
    <property type="term" value="C:membrane"/>
    <property type="evidence" value="ECO:0007669"/>
    <property type="project" value="InterPro"/>
</dbReference>
<accession>A0A6G1BKK2</accession>
<dbReference type="EMBL" id="SPHZ02000012">
    <property type="protein sequence ID" value="KAF0887943.1"/>
    <property type="molecule type" value="Genomic_DNA"/>
</dbReference>
<feature type="domain" description="K+ potassium transporter integral membrane" evidence="2">
    <location>
        <begin position="75"/>
        <end position="120"/>
    </location>
</feature>
<dbReference type="AlphaFoldDB" id="A0A6G1BKK2"/>
<dbReference type="PANTHER" id="PTHR30540:SF24">
    <property type="entry name" value="POTASSIUM TRANSPORTER 22"/>
    <property type="match status" value="1"/>
</dbReference>
<sequence length="191" mass="21002">MQAVAMMSRCPEAGFGEEPFTEGRRKARCLIRVSKVTAGEAARPAAGNAKAYPYVVGVHYQCEASEREAAPASWVMDDGLVLRAFNPKYILDYFRCNGHHSWVSLGSVLLCYTGTEALCASYPEQVSILVIFLLALRLLLPKMLPAILDADESEDLVLFRRAILSSSATPTPSSPASYFFRRRLAPKVTLP</sequence>
<dbReference type="InterPro" id="IPR003855">
    <property type="entry name" value="K+_transporter"/>
</dbReference>
<evidence type="ECO:0000259" key="2">
    <source>
        <dbReference type="Pfam" id="PF02705"/>
    </source>
</evidence>
<name>A0A6G1BKK2_9ORYZ</name>
<dbReference type="PANTHER" id="PTHR30540">
    <property type="entry name" value="OSMOTIC STRESS POTASSIUM TRANSPORTER"/>
    <property type="match status" value="1"/>
</dbReference>
<dbReference type="Pfam" id="PF02705">
    <property type="entry name" value="K_trans"/>
    <property type="match status" value="1"/>
</dbReference>
<dbReference type="OrthoDB" id="659818at2759"/>
<proteinExistence type="inferred from homology"/>
<dbReference type="InterPro" id="IPR053951">
    <property type="entry name" value="K_trans_N"/>
</dbReference>
<protein>
    <recommendedName>
        <fullName evidence="2">K+ potassium transporter integral membrane domain-containing protein</fullName>
    </recommendedName>
</protein>
<organism evidence="3 4">
    <name type="scientific">Oryza meyeriana var. granulata</name>
    <dbReference type="NCBI Taxonomy" id="110450"/>
    <lineage>
        <taxon>Eukaryota</taxon>
        <taxon>Viridiplantae</taxon>
        <taxon>Streptophyta</taxon>
        <taxon>Embryophyta</taxon>
        <taxon>Tracheophyta</taxon>
        <taxon>Spermatophyta</taxon>
        <taxon>Magnoliopsida</taxon>
        <taxon>Liliopsida</taxon>
        <taxon>Poales</taxon>
        <taxon>Poaceae</taxon>
        <taxon>BOP clade</taxon>
        <taxon>Oryzoideae</taxon>
        <taxon>Oryzeae</taxon>
        <taxon>Oryzinae</taxon>
        <taxon>Oryza</taxon>
        <taxon>Oryza meyeriana</taxon>
    </lineage>
</organism>
<keyword evidence="4" id="KW-1185">Reference proteome</keyword>
<comment type="caution">
    <text evidence="3">The sequence shown here is derived from an EMBL/GenBank/DDBJ whole genome shotgun (WGS) entry which is preliminary data.</text>
</comment>
<evidence type="ECO:0000313" key="4">
    <source>
        <dbReference type="Proteomes" id="UP000479710"/>
    </source>
</evidence>